<gene>
    <name evidence="1" type="ORF">ONZ43_g3661</name>
</gene>
<name>A0ACC2IVX0_9PEZI</name>
<evidence type="ECO:0000313" key="2">
    <source>
        <dbReference type="Proteomes" id="UP001153334"/>
    </source>
</evidence>
<comment type="caution">
    <text evidence="1">The sequence shown here is derived from an EMBL/GenBank/DDBJ whole genome shotgun (WGS) entry which is preliminary data.</text>
</comment>
<reference evidence="1" key="1">
    <citation type="submission" date="2022-11" db="EMBL/GenBank/DDBJ databases">
        <title>Genome Sequence of Nemania bipapillata.</title>
        <authorList>
            <person name="Buettner E."/>
        </authorList>
    </citation>
    <scope>NUCLEOTIDE SEQUENCE</scope>
    <source>
        <strain evidence="1">CP14</strain>
    </source>
</reference>
<protein>
    <submittedName>
        <fullName evidence="1">Uncharacterized protein</fullName>
    </submittedName>
</protein>
<accession>A0ACC2IVX0</accession>
<sequence>MPTNAISSPGALTRLLEEAGFEAVEVRDLSPHIRPMTRLFYALALAPFWLVSLLRLERYFINTVAGVGAYRGYGFWRYIQVSARKPGEEALVVEG</sequence>
<dbReference type="Proteomes" id="UP001153334">
    <property type="component" value="Unassembled WGS sequence"/>
</dbReference>
<dbReference type="EMBL" id="JAPESX010000880">
    <property type="protein sequence ID" value="KAJ8119376.1"/>
    <property type="molecule type" value="Genomic_DNA"/>
</dbReference>
<keyword evidence="2" id="KW-1185">Reference proteome</keyword>
<proteinExistence type="predicted"/>
<organism evidence="1 2">
    <name type="scientific">Nemania bipapillata</name>
    <dbReference type="NCBI Taxonomy" id="110536"/>
    <lineage>
        <taxon>Eukaryota</taxon>
        <taxon>Fungi</taxon>
        <taxon>Dikarya</taxon>
        <taxon>Ascomycota</taxon>
        <taxon>Pezizomycotina</taxon>
        <taxon>Sordariomycetes</taxon>
        <taxon>Xylariomycetidae</taxon>
        <taxon>Xylariales</taxon>
        <taxon>Xylariaceae</taxon>
        <taxon>Nemania</taxon>
    </lineage>
</organism>
<evidence type="ECO:0000313" key="1">
    <source>
        <dbReference type="EMBL" id="KAJ8119376.1"/>
    </source>
</evidence>